<feature type="region of interest" description="Disordered" evidence="1">
    <location>
        <begin position="1"/>
        <end position="20"/>
    </location>
</feature>
<evidence type="ECO:0000313" key="4">
    <source>
        <dbReference type="Proteomes" id="UP000293865"/>
    </source>
</evidence>
<dbReference type="AlphaFoldDB" id="A0A4Q2KUJ0"/>
<protein>
    <submittedName>
        <fullName evidence="3">DUF2993 domain-containing protein</fullName>
    </submittedName>
</protein>
<dbReference type="OrthoDB" id="5116168at2"/>
<dbReference type="Pfam" id="PF11209">
    <property type="entry name" value="LmeA"/>
    <property type="match status" value="1"/>
</dbReference>
<organism evidence="3 4">
    <name type="scientific">Agromyces albus</name>
    <dbReference type="NCBI Taxonomy" id="205332"/>
    <lineage>
        <taxon>Bacteria</taxon>
        <taxon>Bacillati</taxon>
        <taxon>Actinomycetota</taxon>
        <taxon>Actinomycetes</taxon>
        <taxon>Micrococcales</taxon>
        <taxon>Microbacteriaceae</taxon>
        <taxon>Agromyces</taxon>
    </lineage>
</organism>
<gene>
    <name evidence="3" type="ORF">ESP51_19325</name>
</gene>
<dbReference type="EMBL" id="SDPN01000065">
    <property type="protein sequence ID" value="RXZ67081.1"/>
    <property type="molecule type" value="Genomic_DNA"/>
</dbReference>
<keyword evidence="2" id="KW-1133">Transmembrane helix</keyword>
<proteinExistence type="predicted"/>
<sequence length="270" mass="27825">MAERDDGQPTEVFAPEAAPVAERRRPRRRAGCVVAIVVFLVVVVALLVVADVVTRNIAEQRTRDQIQASLPAGVEGEVDVSIGGFSMIAQLLSGTIDHVELSAPELLVQGAPVDVDVVAEGVPLDLASPVANVDATIEIGQDAVNRLVTVPGVDGGLTFGEGTIGYEGTTDVLGVTVDYSVAAKPTAVGDSVLLEPVDVTVGSGGAAIDVSELVTRLVGDDPLDLCVAQYLPEGVEVSSITVAPGTAHVELDAQSITLDRASLEQTGRCD</sequence>
<dbReference type="RefSeq" id="WP_129522501.1">
    <property type="nucleotide sequence ID" value="NZ_SDPN01000065.1"/>
</dbReference>
<accession>A0A4Q2KUJ0</accession>
<feature type="compositionally biased region" description="Low complexity" evidence="1">
    <location>
        <begin position="11"/>
        <end position="20"/>
    </location>
</feature>
<comment type="caution">
    <text evidence="3">The sequence shown here is derived from an EMBL/GenBank/DDBJ whole genome shotgun (WGS) entry which is preliminary data.</text>
</comment>
<name>A0A4Q2KUJ0_9MICO</name>
<evidence type="ECO:0000256" key="1">
    <source>
        <dbReference type="SAM" id="MobiDB-lite"/>
    </source>
</evidence>
<reference evidence="3 4" key="1">
    <citation type="submission" date="2019-01" db="EMBL/GenBank/DDBJ databases">
        <title>Agromyces.</title>
        <authorList>
            <person name="Li J."/>
        </authorList>
    </citation>
    <scope>NUCLEOTIDE SEQUENCE [LARGE SCALE GENOMIC DNA]</scope>
    <source>
        <strain evidence="3 4">DSM 15934</strain>
    </source>
</reference>
<feature type="transmembrane region" description="Helical" evidence="2">
    <location>
        <begin position="32"/>
        <end position="53"/>
    </location>
</feature>
<evidence type="ECO:0000256" key="2">
    <source>
        <dbReference type="SAM" id="Phobius"/>
    </source>
</evidence>
<keyword evidence="2" id="KW-0472">Membrane</keyword>
<dbReference type="InterPro" id="IPR021373">
    <property type="entry name" value="DUF2993"/>
</dbReference>
<evidence type="ECO:0000313" key="3">
    <source>
        <dbReference type="EMBL" id="RXZ67081.1"/>
    </source>
</evidence>
<dbReference type="Proteomes" id="UP000293865">
    <property type="component" value="Unassembled WGS sequence"/>
</dbReference>
<keyword evidence="2" id="KW-0812">Transmembrane</keyword>
<keyword evidence="4" id="KW-1185">Reference proteome</keyword>